<dbReference type="eggNOG" id="COG0436">
    <property type="taxonomic scope" value="Bacteria"/>
</dbReference>
<dbReference type="RefSeq" id="WP_081738499.1">
    <property type="nucleotide sequence ID" value="NZ_AZMV01000004.1"/>
</dbReference>
<dbReference type="CDD" id="cd00093">
    <property type="entry name" value="HTH_XRE"/>
    <property type="match status" value="1"/>
</dbReference>
<dbReference type="PANTHER" id="PTHR43488">
    <property type="entry name" value="GLUTAMATE-PYRUVATE AMINOTRANSFERASE ALAA"/>
    <property type="match status" value="1"/>
</dbReference>
<evidence type="ECO:0000256" key="2">
    <source>
        <dbReference type="ARBA" id="ARBA00007441"/>
    </source>
</evidence>
<sequence>MTSASFSTRLGSAMAFRKVKQIDFVHAAEKFNIKLGKSHMSQYVSGKTVPRADIARFLAGFLQVNEQWLMGEDVPMDQNIAVLPEPVFNGSRHDDAASVQTQSTEGRTMRTFTKSHKLDNVLYDVRGPVADEAARMEAAGTHILKLNIGNPAPFGFRTPDEVVYDMSQQLPDTEGYSPSKGLFSARKAIMQYAQLKNLPNVSIDDIYTGNGVSELINLSLSALVDNGDEVLVPSPDYPLWTACVNLAGGTAVHYTCDEESEWYPDIEDMRSKITDRTKAIVIINPNNPTGALYPKEILEQIVEIAREHQLMIFSDEIYDRLVMDGLEHVSIASLAPDLFCVTFSGLSKSHMIAGWRVGWMILSGNKRIARDYIEGLNMLANMRMCSNVPAQSIVQTALGGHQSVRDYLVPGGRVRDQRDLVYDMLNEIPGITAVKPKAAFYIFPKIDVKRFNIHSDEQFALDLLHDKHILISHGGAFNWQRPDHFRVVYLPRMGMLRETIGELSDFFSTYYQD</sequence>
<comment type="caution">
    <text evidence="8">The sequence shown here is derived from an EMBL/GenBank/DDBJ whole genome shotgun (WGS) entry which is preliminary data.</text>
</comment>
<feature type="domain" description="Aminotransferase class I/classII large" evidence="7">
    <location>
        <begin position="142"/>
        <end position="489"/>
    </location>
</feature>
<keyword evidence="9" id="KW-1185">Reference proteome</keyword>
<evidence type="ECO:0000259" key="7">
    <source>
        <dbReference type="Pfam" id="PF00155"/>
    </source>
</evidence>
<dbReference type="Gene3D" id="3.40.640.10">
    <property type="entry name" value="Type I PLP-dependent aspartate aminotransferase-like (Major domain)"/>
    <property type="match status" value="1"/>
</dbReference>
<protein>
    <recommendedName>
        <fullName evidence="6">alanine transaminase</fullName>
        <ecNumber evidence="6">2.6.1.2</ecNumber>
    </recommendedName>
</protein>
<dbReference type="Pfam" id="PF00155">
    <property type="entry name" value="Aminotran_1_2"/>
    <property type="match status" value="1"/>
</dbReference>
<dbReference type="AlphaFoldDB" id="W4N943"/>
<gene>
    <name evidence="8" type="ORF">BMOU_1042</name>
</gene>
<organism evidence="8 9">
    <name type="scientific">Bifidobacterium moukalabense DSM 27321</name>
    <dbReference type="NCBI Taxonomy" id="1435051"/>
    <lineage>
        <taxon>Bacteria</taxon>
        <taxon>Bacillati</taxon>
        <taxon>Actinomycetota</taxon>
        <taxon>Actinomycetes</taxon>
        <taxon>Bifidobacteriales</taxon>
        <taxon>Bifidobacteriaceae</taxon>
        <taxon>Bifidobacterium</taxon>
    </lineage>
</organism>
<dbReference type="GO" id="GO:0003677">
    <property type="term" value="F:DNA binding"/>
    <property type="evidence" value="ECO:0007669"/>
    <property type="project" value="InterPro"/>
</dbReference>
<evidence type="ECO:0000256" key="6">
    <source>
        <dbReference type="ARBA" id="ARBA00026106"/>
    </source>
</evidence>
<dbReference type="Gene3D" id="1.10.260.40">
    <property type="entry name" value="lambda repressor-like DNA-binding domains"/>
    <property type="match status" value="1"/>
</dbReference>
<evidence type="ECO:0000313" key="8">
    <source>
        <dbReference type="EMBL" id="ETY71544.1"/>
    </source>
</evidence>
<evidence type="ECO:0000256" key="4">
    <source>
        <dbReference type="ARBA" id="ARBA00022679"/>
    </source>
</evidence>
<evidence type="ECO:0000313" key="9">
    <source>
        <dbReference type="Proteomes" id="UP000019155"/>
    </source>
</evidence>
<evidence type="ECO:0000256" key="1">
    <source>
        <dbReference type="ARBA" id="ARBA00001933"/>
    </source>
</evidence>
<proteinExistence type="inferred from homology"/>
<dbReference type="PATRIC" id="fig|1435051.3.peg.1023"/>
<dbReference type="GO" id="GO:0030170">
    <property type="term" value="F:pyridoxal phosphate binding"/>
    <property type="evidence" value="ECO:0007669"/>
    <property type="project" value="InterPro"/>
</dbReference>
<dbReference type="InterPro" id="IPR001387">
    <property type="entry name" value="Cro/C1-type_HTH"/>
</dbReference>
<dbReference type="CDD" id="cd00609">
    <property type="entry name" value="AAT_like"/>
    <property type="match status" value="1"/>
</dbReference>
<name>W4N943_9BIFI</name>
<comment type="cofactor">
    <cofactor evidence="1">
        <name>pyridoxal 5'-phosphate</name>
        <dbReference type="ChEBI" id="CHEBI:597326"/>
    </cofactor>
</comment>
<keyword evidence="5" id="KW-0663">Pyridoxal phosphate</keyword>
<keyword evidence="4 8" id="KW-0808">Transferase</keyword>
<dbReference type="OrthoDB" id="9763453at2"/>
<keyword evidence="3 8" id="KW-0032">Aminotransferase</keyword>
<dbReference type="GeneID" id="97502287"/>
<dbReference type="Proteomes" id="UP000019155">
    <property type="component" value="Unassembled WGS sequence"/>
</dbReference>
<accession>W4N943</accession>
<dbReference type="InterPro" id="IPR010982">
    <property type="entry name" value="Lambda_DNA-bd_dom_sf"/>
</dbReference>
<dbReference type="InterPro" id="IPR051926">
    <property type="entry name" value="Ala_Aminotransferase"/>
</dbReference>
<dbReference type="SUPFAM" id="SSF53383">
    <property type="entry name" value="PLP-dependent transferases"/>
    <property type="match status" value="1"/>
</dbReference>
<dbReference type="InterPro" id="IPR015424">
    <property type="entry name" value="PyrdxlP-dep_Trfase"/>
</dbReference>
<dbReference type="InterPro" id="IPR015422">
    <property type="entry name" value="PyrdxlP-dep_Trfase_small"/>
</dbReference>
<dbReference type="InterPro" id="IPR015421">
    <property type="entry name" value="PyrdxlP-dep_Trfase_major"/>
</dbReference>
<dbReference type="EMBL" id="AZMV01000004">
    <property type="protein sequence ID" value="ETY71544.1"/>
    <property type="molecule type" value="Genomic_DNA"/>
</dbReference>
<dbReference type="InterPro" id="IPR004839">
    <property type="entry name" value="Aminotransferase_I/II_large"/>
</dbReference>
<dbReference type="Gene3D" id="3.90.1150.10">
    <property type="entry name" value="Aspartate Aminotransferase, domain 1"/>
    <property type="match status" value="1"/>
</dbReference>
<dbReference type="GO" id="GO:0004021">
    <property type="term" value="F:L-alanine:2-oxoglutarate aminotransferase activity"/>
    <property type="evidence" value="ECO:0007669"/>
    <property type="project" value="UniProtKB-EC"/>
</dbReference>
<evidence type="ECO:0000256" key="3">
    <source>
        <dbReference type="ARBA" id="ARBA00022576"/>
    </source>
</evidence>
<dbReference type="PANTHER" id="PTHR43488:SF2">
    <property type="entry name" value="GLUTAMATE-PYRUVATE AMINOTRANSFERASE ALAA"/>
    <property type="match status" value="1"/>
</dbReference>
<dbReference type="STRING" id="1435051.BMOU_1042"/>
<reference evidence="8 9" key="1">
    <citation type="journal article" date="2014" name="Genome Announc.">
        <title>The Genome Sequence of Bifidobacterium moukalabense DSM 27321 Highlights the Close Phylogenetic Relatedness with the Bifidobacterium dentium Taxon.</title>
        <authorList>
            <person name="Lugli G.A."/>
            <person name="Duranti S."/>
            <person name="Milani C."/>
            <person name="Turroni F."/>
            <person name="Viappiani A."/>
            <person name="Mangifesta M."/>
            <person name="van Sinderen D."/>
            <person name="Ventura M."/>
        </authorList>
    </citation>
    <scope>NUCLEOTIDE SEQUENCE [LARGE SCALE GENOMIC DNA]</scope>
    <source>
        <strain evidence="8 9">DSM 27321</strain>
    </source>
</reference>
<dbReference type="EC" id="2.6.1.2" evidence="6"/>
<evidence type="ECO:0000256" key="5">
    <source>
        <dbReference type="ARBA" id="ARBA00022898"/>
    </source>
</evidence>
<comment type="similarity">
    <text evidence="2">Belongs to the class-I pyridoxal-phosphate-dependent aminotransferase family.</text>
</comment>